<protein>
    <submittedName>
        <fullName evidence="2">Uncharacterized protein</fullName>
    </submittedName>
</protein>
<accession>A0A8J2P420</accession>
<keyword evidence="3" id="KW-1185">Reference proteome</keyword>
<sequence length="90" mass="10673">KRYYHHQILSTQDKGQPTRRIAKTQVNHQTEILEEENARLKKQVAEMKRETMGDKNDKEYDRKNMRTNNNMISGLDEVNDKSTPEEAKKI</sequence>
<feature type="compositionally biased region" description="Basic and acidic residues" evidence="1">
    <location>
        <begin position="47"/>
        <end position="64"/>
    </location>
</feature>
<dbReference type="Proteomes" id="UP000708208">
    <property type="component" value="Unassembled WGS sequence"/>
</dbReference>
<name>A0A8J2P420_9HEXA</name>
<dbReference type="AlphaFoldDB" id="A0A8J2P420"/>
<dbReference type="OrthoDB" id="7480989at2759"/>
<feature type="non-terminal residue" evidence="2">
    <location>
        <position position="1"/>
    </location>
</feature>
<feature type="region of interest" description="Disordered" evidence="1">
    <location>
        <begin position="47"/>
        <end position="90"/>
    </location>
</feature>
<organism evidence="2 3">
    <name type="scientific">Allacma fusca</name>
    <dbReference type="NCBI Taxonomy" id="39272"/>
    <lineage>
        <taxon>Eukaryota</taxon>
        <taxon>Metazoa</taxon>
        <taxon>Ecdysozoa</taxon>
        <taxon>Arthropoda</taxon>
        <taxon>Hexapoda</taxon>
        <taxon>Collembola</taxon>
        <taxon>Symphypleona</taxon>
        <taxon>Sminthuridae</taxon>
        <taxon>Allacma</taxon>
    </lineage>
</organism>
<evidence type="ECO:0000256" key="1">
    <source>
        <dbReference type="SAM" id="MobiDB-lite"/>
    </source>
</evidence>
<evidence type="ECO:0000313" key="2">
    <source>
        <dbReference type="EMBL" id="CAG7724741.1"/>
    </source>
</evidence>
<comment type="caution">
    <text evidence="2">The sequence shown here is derived from an EMBL/GenBank/DDBJ whole genome shotgun (WGS) entry which is preliminary data.</text>
</comment>
<dbReference type="EMBL" id="CAJVCH010113300">
    <property type="protein sequence ID" value="CAG7724741.1"/>
    <property type="molecule type" value="Genomic_DNA"/>
</dbReference>
<feature type="region of interest" description="Disordered" evidence="1">
    <location>
        <begin position="1"/>
        <end position="20"/>
    </location>
</feature>
<feature type="compositionally biased region" description="Basic and acidic residues" evidence="1">
    <location>
        <begin position="78"/>
        <end position="90"/>
    </location>
</feature>
<proteinExistence type="predicted"/>
<evidence type="ECO:0000313" key="3">
    <source>
        <dbReference type="Proteomes" id="UP000708208"/>
    </source>
</evidence>
<reference evidence="2" key="1">
    <citation type="submission" date="2021-06" db="EMBL/GenBank/DDBJ databases">
        <authorList>
            <person name="Hodson N. C."/>
            <person name="Mongue J. A."/>
            <person name="Jaron S. K."/>
        </authorList>
    </citation>
    <scope>NUCLEOTIDE SEQUENCE</scope>
</reference>
<gene>
    <name evidence="2" type="ORF">AFUS01_LOCUS13741</name>
</gene>